<dbReference type="AlphaFoldDB" id="A0A072UGP6"/>
<evidence type="ECO:0000313" key="6">
    <source>
        <dbReference type="Proteomes" id="UP000265566"/>
    </source>
</evidence>
<gene>
    <name evidence="2" type="ordered locus">MTR_5g084455</name>
    <name evidence="3" type="ORF">MtrunA17_Chr5g0438451</name>
</gene>
<dbReference type="HOGENOM" id="CLU_2853106_0_0_1"/>
<reference evidence="3" key="5">
    <citation type="journal article" date="2018" name="Nat. Plants">
        <title>Whole-genome landscape of Medicago truncatula symbiotic genes.</title>
        <authorList>
            <person name="Pecrix Y."/>
            <person name="Gamas P."/>
            <person name="Carrere S."/>
        </authorList>
    </citation>
    <scope>NUCLEOTIDE SEQUENCE</scope>
    <source>
        <tissue evidence="3">Leaves</tissue>
    </source>
</reference>
<dbReference type="Proteomes" id="UP000265566">
    <property type="component" value="Chromosome 5"/>
</dbReference>
<keyword evidence="1" id="KW-0472">Membrane</keyword>
<keyword evidence="1" id="KW-1133">Transmembrane helix</keyword>
<keyword evidence="5" id="KW-1185">Reference proteome</keyword>
<proteinExistence type="predicted"/>
<name>A0A072UGP6_MEDTR</name>
<protein>
    <submittedName>
        <fullName evidence="2">Transmembrane protein, putative</fullName>
    </submittedName>
</protein>
<dbReference type="EMBL" id="CM001221">
    <property type="protein sequence ID" value="KEH28303.1"/>
    <property type="molecule type" value="Genomic_DNA"/>
</dbReference>
<dbReference type="Proteomes" id="UP000002051">
    <property type="component" value="Chromosome 5"/>
</dbReference>
<dbReference type="EnsemblPlants" id="KEH28303">
    <property type="protein sequence ID" value="KEH28303"/>
    <property type="gene ID" value="MTR_5g084455"/>
</dbReference>
<sequence>MSMLALYKPCCVSSLICHCSKQIRNIPVSSMGDRPLLALLSYQFLTGIAITPIIILLQLKRMVDA</sequence>
<reference evidence="2 5" key="1">
    <citation type="journal article" date="2011" name="Nature">
        <title>The Medicago genome provides insight into the evolution of rhizobial symbioses.</title>
        <authorList>
            <person name="Young N.D."/>
            <person name="Debelle F."/>
            <person name="Oldroyd G.E."/>
            <person name="Geurts R."/>
            <person name="Cannon S.B."/>
            <person name="Udvardi M.K."/>
            <person name="Benedito V.A."/>
            <person name="Mayer K.F."/>
            <person name="Gouzy J."/>
            <person name="Schoof H."/>
            <person name="Van de Peer Y."/>
            <person name="Proost S."/>
            <person name="Cook D.R."/>
            <person name="Meyers B.C."/>
            <person name="Spannagl M."/>
            <person name="Cheung F."/>
            <person name="De Mita S."/>
            <person name="Krishnakumar V."/>
            <person name="Gundlach H."/>
            <person name="Zhou S."/>
            <person name="Mudge J."/>
            <person name="Bharti A.K."/>
            <person name="Murray J.D."/>
            <person name="Naoumkina M.A."/>
            <person name="Rosen B."/>
            <person name="Silverstein K.A."/>
            <person name="Tang H."/>
            <person name="Rombauts S."/>
            <person name="Zhao P.X."/>
            <person name="Zhou P."/>
            <person name="Barbe V."/>
            <person name="Bardou P."/>
            <person name="Bechner M."/>
            <person name="Bellec A."/>
            <person name="Berger A."/>
            <person name="Berges H."/>
            <person name="Bidwell S."/>
            <person name="Bisseling T."/>
            <person name="Choisne N."/>
            <person name="Couloux A."/>
            <person name="Denny R."/>
            <person name="Deshpande S."/>
            <person name="Dai X."/>
            <person name="Doyle J.J."/>
            <person name="Dudez A.M."/>
            <person name="Farmer A.D."/>
            <person name="Fouteau S."/>
            <person name="Franken C."/>
            <person name="Gibelin C."/>
            <person name="Gish J."/>
            <person name="Goldstein S."/>
            <person name="Gonzalez A.J."/>
            <person name="Green P.J."/>
            <person name="Hallab A."/>
            <person name="Hartog M."/>
            <person name="Hua A."/>
            <person name="Humphray S.J."/>
            <person name="Jeong D.H."/>
            <person name="Jing Y."/>
            <person name="Jocker A."/>
            <person name="Kenton S.M."/>
            <person name="Kim D.J."/>
            <person name="Klee K."/>
            <person name="Lai H."/>
            <person name="Lang C."/>
            <person name="Lin S."/>
            <person name="Macmil S.L."/>
            <person name="Magdelenat G."/>
            <person name="Matthews L."/>
            <person name="McCorrison J."/>
            <person name="Monaghan E.L."/>
            <person name="Mun J.H."/>
            <person name="Najar F.Z."/>
            <person name="Nicholson C."/>
            <person name="Noirot C."/>
            <person name="O'Bleness M."/>
            <person name="Paule C.R."/>
            <person name="Poulain J."/>
            <person name="Prion F."/>
            <person name="Qin B."/>
            <person name="Qu C."/>
            <person name="Retzel E.F."/>
            <person name="Riddle C."/>
            <person name="Sallet E."/>
            <person name="Samain S."/>
            <person name="Samson N."/>
            <person name="Sanders I."/>
            <person name="Saurat O."/>
            <person name="Scarpelli C."/>
            <person name="Schiex T."/>
            <person name="Segurens B."/>
            <person name="Severin A.J."/>
            <person name="Sherrier D.J."/>
            <person name="Shi R."/>
            <person name="Sims S."/>
            <person name="Singer S.R."/>
            <person name="Sinharoy S."/>
            <person name="Sterck L."/>
            <person name="Viollet A."/>
            <person name="Wang B.B."/>
            <person name="Wang K."/>
            <person name="Wang M."/>
            <person name="Wang X."/>
            <person name="Warfsmann J."/>
            <person name="Weissenbach J."/>
            <person name="White D.D."/>
            <person name="White J.D."/>
            <person name="Wiley G.B."/>
            <person name="Wincker P."/>
            <person name="Xing Y."/>
            <person name="Yang L."/>
            <person name="Yao Z."/>
            <person name="Ying F."/>
            <person name="Zhai J."/>
            <person name="Zhou L."/>
            <person name="Zuber A."/>
            <person name="Denarie J."/>
            <person name="Dixon R.A."/>
            <person name="May G.D."/>
            <person name="Schwartz D.C."/>
            <person name="Rogers J."/>
            <person name="Quetier F."/>
            <person name="Town C.D."/>
            <person name="Roe B.A."/>
        </authorList>
    </citation>
    <scope>NUCLEOTIDE SEQUENCE [LARGE SCALE GENOMIC DNA]</scope>
    <source>
        <strain evidence="2">A17</strain>
        <strain evidence="4 5">cv. Jemalong A17</strain>
    </source>
</reference>
<reference evidence="6" key="4">
    <citation type="journal article" date="2018" name="Nat. Plants">
        <title>Whole-genome landscape of Medicago truncatula symbiotic genes.</title>
        <authorList>
            <person name="Pecrix Y."/>
            <person name="Staton S.E."/>
            <person name="Sallet E."/>
            <person name="Lelandais-Briere C."/>
            <person name="Moreau S."/>
            <person name="Carrere S."/>
            <person name="Blein T."/>
            <person name="Jardinaud M.F."/>
            <person name="Latrasse D."/>
            <person name="Zouine M."/>
            <person name="Zahm M."/>
            <person name="Kreplak J."/>
            <person name="Mayjonade B."/>
            <person name="Satge C."/>
            <person name="Perez M."/>
            <person name="Cauet S."/>
            <person name="Marande W."/>
            <person name="Chantry-Darmon C."/>
            <person name="Lopez-Roques C."/>
            <person name="Bouchez O."/>
            <person name="Berard A."/>
            <person name="Debelle F."/>
            <person name="Munos S."/>
            <person name="Bendahmane A."/>
            <person name="Berges H."/>
            <person name="Niebel A."/>
            <person name="Buitink J."/>
            <person name="Frugier F."/>
            <person name="Benhamed M."/>
            <person name="Crespi M."/>
            <person name="Gouzy J."/>
            <person name="Gamas P."/>
        </authorList>
    </citation>
    <scope>NUCLEOTIDE SEQUENCE [LARGE SCALE GENOMIC DNA]</scope>
    <source>
        <strain evidence="6">cv. Jemalong A17</strain>
    </source>
</reference>
<keyword evidence="1 2" id="KW-0812">Transmembrane</keyword>
<evidence type="ECO:0000313" key="4">
    <source>
        <dbReference type="EnsemblPlants" id="KEH28303"/>
    </source>
</evidence>
<feature type="transmembrane region" description="Helical" evidence="1">
    <location>
        <begin position="35"/>
        <end position="57"/>
    </location>
</feature>
<organism evidence="2 5">
    <name type="scientific">Medicago truncatula</name>
    <name type="common">Barrel medic</name>
    <name type="synonym">Medicago tribuloides</name>
    <dbReference type="NCBI Taxonomy" id="3880"/>
    <lineage>
        <taxon>Eukaryota</taxon>
        <taxon>Viridiplantae</taxon>
        <taxon>Streptophyta</taxon>
        <taxon>Embryophyta</taxon>
        <taxon>Tracheophyta</taxon>
        <taxon>Spermatophyta</taxon>
        <taxon>Magnoliopsida</taxon>
        <taxon>eudicotyledons</taxon>
        <taxon>Gunneridae</taxon>
        <taxon>Pentapetalae</taxon>
        <taxon>rosids</taxon>
        <taxon>fabids</taxon>
        <taxon>Fabales</taxon>
        <taxon>Fabaceae</taxon>
        <taxon>Papilionoideae</taxon>
        <taxon>50 kb inversion clade</taxon>
        <taxon>NPAAA clade</taxon>
        <taxon>Hologalegina</taxon>
        <taxon>IRL clade</taxon>
        <taxon>Trifolieae</taxon>
        <taxon>Medicago</taxon>
    </lineage>
</organism>
<reference evidence="4" key="3">
    <citation type="submission" date="2015-04" db="UniProtKB">
        <authorList>
            <consortium name="EnsemblPlants"/>
        </authorList>
    </citation>
    <scope>IDENTIFICATION</scope>
    <source>
        <strain evidence="4">cv. Jemalong A17</strain>
    </source>
</reference>
<reference evidence="2 5" key="2">
    <citation type="journal article" date="2014" name="BMC Genomics">
        <title>An improved genome release (version Mt4.0) for the model legume Medicago truncatula.</title>
        <authorList>
            <person name="Tang H."/>
            <person name="Krishnakumar V."/>
            <person name="Bidwell S."/>
            <person name="Rosen B."/>
            <person name="Chan A."/>
            <person name="Zhou S."/>
            <person name="Gentzbittel L."/>
            <person name="Childs K.L."/>
            <person name="Yandell M."/>
            <person name="Gundlach H."/>
            <person name="Mayer K.F."/>
            <person name="Schwartz D.C."/>
            <person name="Town C.D."/>
        </authorList>
    </citation>
    <scope>GENOME REANNOTATION</scope>
    <source>
        <strain evidence="2">A17</strain>
        <strain evidence="4 5">cv. Jemalong A17</strain>
    </source>
</reference>
<dbReference type="Gramene" id="rna32781">
    <property type="protein sequence ID" value="RHN57259.1"/>
    <property type="gene ID" value="gene32781"/>
</dbReference>
<evidence type="ECO:0000313" key="3">
    <source>
        <dbReference type="EMBL" id="RHN57259.1"/>
    </source>
</evidence>
<dbReference type="EMBL" id="PSQE01000005">
    <property type="protein sequence ID" value="RHN57259.1"/>
    <property type="molecule type" value="Genomic_DNA"/>
</dbReference>
<evidence type="ECO:0000256" key="1">
    <source>
        <dbReference type="SAM" id="Phobius"/>
    </source>
</evidence>
<evidence type="ECO:0000313" key="2">
    <source>
        <dbReference type="EMBL" id="KEH28303.1"/>
    </source>
</evidence>
<evidence type="ECO:0000313" key="5">
    <source>
        <dbReference type="Proteomes" id="UP000002051"/>
    </source>
</evidence>
<accession>A0A072UGP6</accession>